<dbReference type="CDD" id="cd23451">
    <property type="entry name" value="beta-trefoil_Ricin_laminarinase"/>
    <property type="match status" value="1"/>
</dbReference>
<gene>
    <name evidence="3" type="ORF">GA0070564_11236</name>
</gene>
<feature type="signal peptide" evidence="1">
    <location>
        <begin position="1"/>
        <end position="39"/>
    </location>
</feature>
<dbReference type="SMART" id="SM00458">
    <property type="entry name" value="RICIN"/>
    <property type="match status" value="1"/>
</dbReference>
<dbReference type="SUPFAM" id="SSF48208">
    <property type="entry name" value="Six-hairpin glycosidases"/>
    <property type="match status" value="1"/>
</dbReference>
<dbReference type="PANTHER" id="PTHR40469">
    <property type="entry name" value="SECRETED GLYCOSYL HYDROLASE"/>
    <property type="match status" value="1"/>
</dbReference>
<evidence type="ECO:0000256" key="1">
    <source>
        <dbReference type="SAM" id="SignalP"/>
    </source>
</evidence>
<dbReference type="InterPro" id="IPR012341">
    <property type="entry name" value="6hp_glycosidase-like_sf"/>
</dbReference>
<dbReference type="OrthoDB" id="176168at2"/>
<dbReference type="Pfam" id="PF22422">
    <property type="entry name" value="MGH1-like_GH"/>
    <property type="match status" value="1"/>
</dbReference>
<evidence type="ECO:0000313" key="3">
    <source>
        <dbReference type="EMBL" id="SCF45816.1"/>
    </source>
</evidence>
<dbReference type="Gene3D" id="2.60.420.10">
    <property type="entry name" value="Maltose phosphorylase, domain 3"/>
    <property type="match status" value="1"/>
</dbReference>
<keyword evidence="4" id="KW-1185">Reference proteome</keyword>
<dbReference type="RefSeq" id="WP_091615341.1">
    <property type="nucleotide sequence ID" value="NZ_FMCX01000012.1"/>
</dbReference>
<feature type="chain" id="PRO_5008711280" evidence="1">
    <location>
        <begin position="40"/>
        <end position="615"/>
    </location>
</feature>
<organism evidence="3 4">
    <name type="scientific">Micromonospora mirobrigensis</name>
    <dbReference type="NCBI Taxonomy" id="262898"/>
    <lineage>
        <taxon>Bacteria</taxon>
        <taxon>Bacillati</taxon>
        <taxon>Actinomycetota</taxon>
        <taxon>Actinomycetes</taxon>
        <taxon>Micromonosporales</taxon>
        <taxon>Micromonosporaceae</taxon>
        <taxon>Micromonospora</taxon>
    </lineage>
</organism>
<dbReference type="InterPro" id="IPR035992">
    <property type="entry name" value="Ricin_B-like_lectins"/>
</dbReference>
<protein>
    <submittedName>
        <fullName evidence="3">Ricin-type beta-trefoil lectin domain-containing protein</fullName>
    </submittedName>
</protein>
<dbReference type="EMBL" id="FMCX01000012">
    <property type="protein sequence ID" value="SCF45816.1"/>
    <property type="molecule type" value="Genomic_DNA"/>
</dbReference>
<dbReference type="GO" id="GO:0030246">
    <property type="term" value="F:carbohydrate binding"/>
    <property type="evidence" value="ECO:0007669"/>
    <property type="project" value="UniProtKB-KW"/>
</dbReference>
<sequence length="615" mass="65546">MFLSTRDRVGPPRRLAFAAIALATLLSALVTMHATKAAAATGDSTFSSGKPDYDAAYVKALADIHADVVNGKFIAGTNWAEIWTRDSAYSADLGAGFVEPTVTVATMRGLTEKDAQLGDVWIQDVCGHFGGWPNLSDAIVGAVGAWAAYLNSGDQDFLRWSYGVTKNSLARAERDEFDAGSGLFRGVASFMESNSAYPSTFANNGAAAGRTKSLATNLLHYRAYVIAARMGQLLGENVSTLEAGAANLKKAINDRLWLAGKGYYAYYEDANGIRSDRMEGLGEALAVLWGVADPARAASVLRNTPTTAQGLPSLSPQYAEWKNYSGIDSSYYHNGMVWPFVQAYWGWAAASQSDVTTFDTEFAKLVALSKRDTSFREFYRPEDGTPDGSPRQLWSAAGYLSMVYHGLFGMNLASDGITFRPTVPASFSNLRLDGFRYRGASFNLTLTGSGTRISSFKLDSTERTDRRIPNNLTGSHTVTIIMGDSAKAQIRSGISGKCLAVAGGLTSDGTAVQSTTCSTTGDAAQQWIVGTEGSLRALGKCLDADHSGVVDGTRVQLWTCNGSAAQRWIAGASGSLRNVHAGRCLDVPGSSTTNGLQVQLYTCNGGPGQQWTLPS</sequence>
<dbReference type="AlphaFoldDB" id="A0A1C5AL15"/>
<name>A0A1C5AL15_9ACTN</name>
<dbReference type="InterPro" id="IPR054491">
    <property type="entry name" value="MGH1-like_GH"/>
</dbReference>
<dbReference type="Gene3D" id="2.80.10.50">
    <property type="match status" value="2"/>
</dbReference>
<keyword evidence="1" id="KW-0732">Signal</keyword>
<keyword evidence="3" id="KW-0430">Lectin</keyword>
<dbReference type="Proteomes" id="UP000199504">
    <property type="component" value="Unassembled WGS sequence"/>
</dbReference>
<dbReference type="Gene3D" id="1.50.10.10">
    <property type="match status" value="1"/>
</dbReference>
<dbReference type="STRING" id="262898.GA0070564_11236"/>
<reference evidence="4" key="1">
    <citation type="submission" date="2016-06" db="EMBL/GenBank/DDBJ databases">
        <authorList>
            <person name="Varghese N."/>
            <person name="Submissions Spin"/>
        </authorList>
    </citation>
    <scope>NUCLEOTIDE SEQUENCE [LARGE SCALE GENOMIC DNA]</scope>
    <source>
        <strain evidence="4">DSM 44830</strain>
    </source>
</reference>
<proteinExistence type="predicted"/>
<dbReference type="SUPFAM" id="SSF50370">
    <property type="entry name" value="Ricin B-like lectins"/>
    <property type="match status" value="1"/>
</dbReference>
<dbReference type="InterPro" id="IPR000772">
    <property type="entry name" value="Ricin_B_lectin"/>
</dbReference>
<dbReference type="PROSITE" id="PS50231">
    <property type="entry name" value="RICIN_B_LECTIN"/>
    <property type="match status" value="1"/>
</dbReference>
<dbReference type="PANTHER" id="PTHR40469:SF2">
    <property type="entry name" value="GALACTOSE-BINDING DOMAIN-LIKE SUPERFAMILY PROTEIN"/>
    <property type="match status" value="1"/>
</dbReference>
<evidence type="ECO:0000259" key="2">
    <source>
        <dbReference type="SMART" id="SM00458"/>
    </source>
</evidence>
<feature type="domain" description="Ricin B lectin" evidence="2">
    <location>
        <begin position="486"/>
        <end position="614"/>
    </location>
</feature>
<dbReference type="Pfam" id="PF00652">
    <property type="entry name" value="Ricin_B_lectin"/>
    <property type="match status" value="1"/>
</dbReference>
<accession>A0A1C5AL15</accession>
<evidence type="ECO:0000313" key="4">
    <source>
        <dbReference type="Proteomes" id="UP000199504"/>
    </source>
</evidence>
<dbReference type="GO" id="GO:0005975">
    <property type="term" value="P:carbohydrate metabolic process"/>
    <property type="evidence" value="ECO:0007669"/>
    <property type="project" value="InterPro"/>
</dbReference>
<dbReference type="InterPro" id="IPR008928">
    <property type="entry name" value="6-hairpin_glycosidase_sf"/>
</dbReference>